<accession>A0ABS3E8S6</accession>
<evidence type="ECO:0000259" key="5">
    <source>
        <dbReference type="Pfam" id="PF04116"/>
    </source>
</evidence>
<dbReference type="RefSeq" id="WP_207002710.1">
    <property type="nucleotide sequence ID" value="NZ_JAEKJR010000002.1"/>
</dbReference>
<evidence type="ECO:0000256" key="2">
    <source>
        <dbReference type="ARBA" id="ARBA00022746"/>
    </source>
</evidence>
<proteinExistence type="inferred from homology"/>
<feature type="domain" description="Fatty acid hydroxylase" evidence="5">
    <location>
        <begin position="11"/>
        <end position="145"/>
    </location>
</feature>
<feature type="transmembrane region" description="Helical" evidence="4">
    <location>
        <begin position="6"/>
        <end position="25"/>
    </location>
</feature>
<dbReference type="Proteomes" id="UP000664293">
    <property type="component" value="Unassembled WGS sequence"/>
</dbReference>
<evidence type="ECO:0000313" key="7">
    <source>
        <dbReference type="Proteomes" id="UP000664293"/>
    </source>
</evidence>
<keyword evidence="2" id="KW-0125">Carotenoid biosynthesis</keyword>
<comment type="similarity">
    <text evidence="1">Belongs to the sterol desaturase family.</text>
</comment>
<dbReference type="PANTHER" id="PTHR31899:SF9">
    <property type="entry name" value="BETA-CAROTENE 3-HYDROXYLASE 1, CHLOROPLASTIC"/>
    <property type="match status" value="1"/>
</dbReference>
<dbReference type="InterPro" id="IPR045019">
    <property type="entry name" value="BETA-OHASE-like"/>
</dbReference>
<evidence type="ECO:0000256" key="3">
    <source>
        <dbReference type="ARBA" id="ARBA00023002"/>
    </source>
</evidence>
<gene>
    <name evidence="6" type="ORF">JF535_12740</name>
</gene>
<dbReference type="PANTHER" id="PTHR31899">
    <property type="entry name" value="BETA-CAROTENE 3-HYDROXYLASE 1, CHLOROPLASTIC"/>
    <property type="match status" value="1"/>
</dbReference>
<dbReference type="EMBL" id="JAEKJR010000002">
    <property type="protein sequence ID" value="MBN8431718.1"/>
    <property type="molecule type" value="Genomic_DNA"/>
</dbReference>
<organism evidence="6 7">
    <name type="scientific">Microbulbifer salipaludis</name>
    <dbReference type="NCBI Taxonomy" id="187980"/>
    <lineage>
        <taxon>Bacteria</taxon>
        <taxon>Pseudomonadati</taxon>
        <taxon>Pseudomonadota</taxon>
        <taxon>Gammaproteobacteria</taxon>
        <taxon>Cellvibrionales</taxon>
        <taxon>Microbulbiferaceae</taxon>
        <taxon>Microbulbifer</taxon>
    </lineage>
</organism>
<keyword evidence="4" id="KW-1133">Transmembrane helix</keyword>
<evidence type="ECO:0000256" key="1">
    <source>
        <dbReference type="ARBA" id="ARBA00009324"/>
    </source>
</evidence>
<reference evidence="6 7" key="1">
    <citation type="submission" date="2020-12" db="EMBL/GenBank/DDBJ databases">
        <title>Oil enriched cultivation method for isolating marine PHA-producing bacteria.</title>
        <authorList>
            <person name="Zheng W."/>
            <person name="Yu S."/>
            <person name="Huang Y."/>
        </authorList>
    </citation>
    <scope>NUCLEOTIDE SEQUENCE [LARGE SCALE GENOMIC DNA]</scope>
    <source>
        <strain evidence="6 7">SN0-2</strain>
    </source>
</reference>
<keyword evidence="7" id="KW-1185">Reference proteome</keyword>
<evidence type="ECO:0000313" key="6">
    <source>
        <dbReference type="EMBL" id="MBN8431718.1"/>
    </source>
</evidence>
<keyword evidence="4" id="KW-0812">Transmembrane</keyword>
<sequence>MMEWLWTLVLVVVAFLGMEVFAWYAHKYIMHGWGWGWHKSHHESHHQPHLKNTGGVFEKNDLYVVVFSLVVIGLFAVGDLYWKPLMAIASGITLYGVVYSLFHDGMVHRRWPIRWQPKSGYLKRLVQAHRIHHAVRTREGTVSFGFLYAPDVRKLKKRLKQQQAASLAGARHDR</sequence>
<name>A0ABS3E8S6_9GAMM</name>
<evidence type="ECO:0000256" key="4">
    <source>
        <dbReference type="SAM" id="Phobius"/>
    </source>
</evidence>
<feature type="transmembrane region" description="Helical" evidence="4">
    <location>
        <begin position="84"/>
        <end position="102"/>
    </location>
</feature>
<keyword evidence="3" id="KW-0560">Oxidoreductase</keyword>
<keyword evidence="4" id="KW-0472">Membrane</keyword>
<comment type="caution">
    <text evidence="6">The sequence shown here is derived from an EMBL/GenBank/DDBJ whole genome shotgun (WGS) entry which is preliminary data.</text>
</comment>
<protein>
    <submittedName>
        <fullName evidence="6">Sterol desaturase family protein</fullName>
    </submittedName>
</protein>
<feature type="transmembrane region" description="Helical" evidence="4">
    <location>
        <begin position="61"/>
        <end position="78"/>
    </location>
</feature>
<dbReference type="Pfam" id="PF04116">
    <property type="entry name" value="FA_hydroxylase"/>
    <property type="match status" value="1"/>
</dbReference>
<dbReference type="InterPro" id="IPR006694">
    <property type="entry name" value="Fatty_acid_hydroxylase"/>
</dbReference>